<proteinExistence type="predicted"/>
<dbReference type="SUPFAM" id="SSF46785">
    <property type="entry name" value="Winged helix' DNA-binding domain"/>
    <property type="match status" value="1"/>
</dbReference>
<dbReference type="AlphaFoldDB" id="W0RCZ6"/>
<evidence type="ECO:0000259" key="1">
    <source>
        <dbReference type="PROSITE" id="PS50995"/>
    </source>
</evidence>
<dbReference type="Pfam" id="PF01047">
    <property type="entry name" value="MarR"/>
    <property type="match status" value="1"/>
</dbReference>
<dbReference type="PANTHER" id="PTHR33164">
    <property type="entry name" value="TRANSCRIPTIONAL REGULATOR, MARR FAMILY"/>
    <property type="match status" value="1"/>
</dbReference>
<dbReference type="PANTHER" id="PTHR33164:SF101">
    <property type="entry name" value="TRANSCRIPTIONAL REPRESSOR MPRA"/>
    <property type="match status" value="1"/>
</dbReference>
<feature type="domain" description="HTH marR-type" evidence="1">
    <location>
        <begin position="19"/>
        <end position="153"/>
    </location>
</feature>
<evidence type="ECO:0000313" key="2">
    <source>
        <dbReference type="EMBL" id="AHG88307.1"/>
    </source>
</evidence>
<dbReference type="InterPro" id="IPR036390">
    <property type="entry name" value="WH_DNA-bd_sf"/>
</dbReference>
<dbReference type="GO" id="GO:0003700">
    <property type="term" value="F:DNA-binding transcription factor activity"/>
    <property type="evidence" value="ECO:0007669"/>
    <property type="project" value="InterPro"/>
</dbReference>
<dbReference type="eggNOG" id="COG1846">
    <property type="taxonomic scope" value="Bacteria"/>
</dbReference>
<dbReference type="OrthoDB" id="67994at2"/>
<reference evidence="2 3" key="1">
    <citation type="journal article" date="2014" name="Genome Announc.">
        <title>Genome Sequence and Methylome of Soil Bacterium Gemmatirosa kalamazoonensis KBS708T, a Member of the Rarely Cultivated Gemmatimonadetes Phylum.</title>
        <authorList>
            <person name="Debruyn J.M."/>
            <person name="Radosevich M."/>
            <person name="Wommack K.E."/>
            <person name="Polson S.W."/>
            <person name="Hauser L.J."/>
            <person name="Fawaz M.N."/>
            <person name="Korlach J."/>
            <person name="Tsai Y.C."/>
        </authorList>
    </citation>
    <scope>NUCLEOTIDE SEQUENCE [LARGE SCALE GENOMIC DNA]</scope>
    <source>
        <strain evidence="2 3">KBS708</strain>
    </source>
</reference>
<dbReference type="Proteomes" id="UP000019151">
    <property type="component" value="Chromosome"/>
</dbReference>
<dbReference type="InterPro" id="IPR036388">
    <property type="entry name" value="WH-like_DNA-bd_sf"/>
</dbReference>
<dbReference type="InterPro" id="IPR000835">
    <property type="entry name" value="HTH_MarR-typ"/>
</dbReference>
<dbReference type="SMART" id="SM00347">
    <property type="entry name" value="HTH_MARR"/>
    <property type="match status" value="1"/>
</dbReference>
<dbReference type="FunCoup" id="W0RCZ6">
    <property type="interactions" value="26"/>
</dbReference>
<dbReference type="GO" id="GO:0006950">
    <property type="term" value="P:response to stress"/>
    <property type="evidence" value="ECO:0007669"/>
    <property type="project" value="TreeGrafter"/>
</dbReference>
<sequence length="154" mass="17080">MTSRLQVELKQTKPFPSRASEATLGLLRTAAIIEHAQQEALRPFGITGTQYNVLRILRGAGDAGLCGREVGERMITRVPDIPRLLERMEEAGLINRTRDSDDRRHVIARITAAGLRVIDDVAPVLDALERRFFGDVAPELVDGLIDALDEVRAR</sequence>
<keyword evidence="3" id="KW-1185">Reference proteome</keyword>
<dbReference type="RefSeq" id="WP_025409852.1">
    <property type="nucleotide sequence ID" value="NZ_CP007128.1"/>
</dbReference>
<dbReference type="HOGENOM" id="CLU_083287_27_2_0"/>
<dbReference type="PROSITE" id="PS50995">
    <property type="entry name" value="HTH_MARR_2"/>
    <property type="match status" value="1"/>
</dbReference>
<evidence type="ECO:0000313" key="3">
    <source>
        <dbReference type="Proteomes" id="UP000019151"/>
    </source>
</evidence>
<dbReference type="InParanoid" id="W0RCZ6"/>
<dbReference type="EMBL" id="CP007128">
    <property type="protein sequence ID" value="AHG88307.1"/>
    <property type="molecule type" value="Genomic_DNA"/>
</dbReference>
<dbReference type="InterPro" id="IPR039422">
    <property type="entry name" value="MarR/SlyA-like"/>
</dbReference>
<gene>
    <name evidence="2" type="ORF">J421_0770</name>
</gene>
<name>W0RCZ6_9BACT</name>
<organism evidence="2 3">
    <name type="scientific">Gemmatirosa kalamazoonensis</name>
    <dbReference type="NCBI Taxonomy" id="861299"/>
    <lineage>
        <taxon>Bacteria</taxon>
        <taxon>Pseudomonadati</taxon>
        <taxon>Gemmatimonadota</taxon>
        <taxon>Gemmatimonadia</taxon>
        <taxon>Gemmatimonadales</taxon>
        <taxon>Gemmatimonadaceae</taxon>
        <taxon>Gemmatirosa</taxon>
    </lineage>
</organism>
<dbReference type="Gene3D" id="1.10.10.10">
    <property type="entry name" value="Winged helix-like DNA-binding domain superfamily/Winged helix DNA-binding domain"/>
    <property type="match status" value="1"/>
</dbReference>
<dbReference type="STRING" id="861299.J421_0770"/>
<protein>
    <submittedName>
        <fullName evidence="2">Regulatory protein MarR</fullName>
    </submittedName>
</protein>
<accession>W0RCZ6</accession>
<dbReference type="KEGG" id="gba:J421_0770"/>